<evidence type="ECO:0000256" key="1">
    <source>
        <dbReference type="ARBA" id="ARBA00001974"/>
    </source>
</evidence>
<protein>
    <submittedName>
        <fullName evidence="7">L-2-hydroxyglutarate oxidase LhgO</fullName>
        <ecNumber evidence="7">1.1.3.15</ecNumber>
    </submittedName>
</protein>
<evidence type="ECO:0000256" key="3">
    <source>
        <dbReference type="ARBA" id="ARBA00022827"/>
    </source>
</evidence>
<comment type="cofactor">
    <cofactor evidence="1">
        <name>FAD</name>
        <dbReference type="ChEBI" id="CHEBI:57692"/>
    </cofactor>
</comment>
<dbReference type="InterPro" id="IPR006076">
    <property type="entry name" value="FAD-dep_OxRdtase"/>
</dbReference>
<comment type="similarity">
    <text evidence="5">Belongs to the L2HGDH family.</text>
</comment>
<dbReference type="Gene3D" id="3.50.50.60">
    <property type="entry name" value="FAD/NAD(P)-binding domain"/>
    <property type="match status" value="1"/>
</dbReference>
<dbReference type="Pfam" id="PF01266">
    <property type="entry name" value="DAO"/>
    <property type="match status" value="1"/>
</dbReference>
<dbReference type="PANTHER" id="PTHR43104:SF4">
    <property type="entry name" value="L-2-HYDROXYGLUTARATE DEHYDROGENASE, MITOCHONDRIAL"/>
    <property type="match status" value="1"/>
</dbReference>
<dbReference type="SUPFAM" id="SSF51905">
    <property type="entry name" value="FAD/NAD(P)-binding domain"/>
    <property type="match status" value="1"/>
</dbReference>
<gene>
    <name evidence="7" type="primary">lhgO_2</name>
    <name evidence="7" type="ORF">PbB2_00537</name>
</gene>
<dbReference type="AlphaFoldDB" id="A0A2P2E750"/>
<sequence>MTDTDVIIVGAGAVGLAVGRALASRGQQVIVLEKNDRFGEETSARNSEVIHAGMYYPTGSLKARLCVAGKHAMYQFCAERGISARALGKLIVAPRPEDLPALKVIHDRGHANDIPDLEIIGPERIAQMEPEIVAAAAIWSPSSGIVDSHSYMLALLGVIEDHGGALARNAPFLSAVPIKGGFEVRVGGNEPMTLTTRQLVLSAGLWSTQAGRAVDGLDPALVPETKFAKGNYFTYGGKAPFKHLIYPMPSVGGLGIHVTPDMAGHARFGPDVQPVETLDYRVDETRKSIFAASIRAYWPKLDESLMQPDYTGIRPKIGNALTQFEDFRILDHTVHGLEGLVCLFGIDSPGLTSSFAIGEEVAQRLGQSAL</sequence>
<comment type="caution">
    <text evidence="7">The sequence shown here is derived from an EMBL/GenBank/DDBJ whole genome shotgun (WGS) entry which is preliminary data.</text>
</comment>
<evidence type="ECO:0000313" key="7">
    <source>
        <dbReference type="EMBL" id="GBF56880.1"/>
    </source>
</evidence>
<keyword evidence="4 7" id="KW-0560">Oxidoreductase</keyword>
<keyword evidence="2" id="KW-0285">Flavoprotein</keyword>
<keyword evidence="3" id="KW-0274">FAD</keyword>
<dbReference type="Proteomes" id="UP000245086">
    <property type="component" value="Unassembled WGS sequence"/>
</dbReference>
<dbReference type="EMBL" id="BFBR01000001">
    <property type="protein sequence ID" value="GBF56880.1"/>
    <property type="molecule type" value="Genomic_DNA"/>
</dbReference>
<accession>A0A2P2E750</accession>
<dbReference type="GO" id="GO:0003973">
    <property type="term" value="F:(S)-2-hydroxy-acid oxidase activity"/>
    <property type="evidence" value="ECO:0007669"/>
    <property type="project" value="UniProtKB-EC"/>
</dbReference>
<dbReference type="GO" id="GO:0047545">
    <property type="term" value="F:(S)-2-hydroxyglutarate dehydrogenase activity"/>
    <property type="evidence" value="ECO:0007669"/>
    <property type="project" value="TreeGrafter"/>
</dbReference>
<dbReference type="RefSeq" id="WP_108983721.1">
    <property type="nucleotide sequence ID" value="NZ_BFBR01000001.1"/>
</dbReference>
<keyword evidence="8" id="KW-1185">Reference proteome</keyword>
<feature type="domain" description="FAD dependent oxidoreductase" evidence="6">
    <location>
        <begin position="5"/>
        <end position="364"/>
    </location>
</feature>
<reference evidence="7" key="1">
    <citation type="journal article" date="2018" name="Genome Announc.">
        <title>Draft Genome Sequence of "Candidatus Phycosocius bacilliformis," an Alphaproteobacterial Ectosymbiont of the Hydrocarbon-Producing Green Alga Botryococcus braunii.</title>
        <authorList>
            <person name="Tanabe Y."/>
            <person name="Yamaguchi H."/>
            <person name="Watanabe M.M."/>
        </authorList>
    </citation>
    <scope>NUCLEOTIDE SEQUENCE [LARGE SCALE GENOMIC DNA]</scope>
    <source>
        <strain evidence="7">BOTRYCO-2</strain>
    </source>
</reference>
<evidence type="ECO:0000256" key="4">
    <source>
        <dbReference type="ARBA" id="ARBA00023002"/>
    </source>
</evidence>
<evidence type="ECO:0000313" key="8">
    <source>
        <dbReference type="Proteomes" id="UP000245086"/>
    </source>
</evidence>
<dbReference type="Gene3D" id="3.30.9.10">
    <property type="entry name" value="D-Amino Acid Oxidase, subunit A, domain 2"/>
    <property type="match status" value="1"/>
</dbReference>
<dbReference type="PANTHER" id="PTHR43104">
    <property type="entry name" value="L-2-HYDROXYGLUTARATE DEHYDROGENASE, MITOCHONDRIAL"/>
    <property type="match status" value="1"/>
</dbReference>
<evidence type="ECO:0000256" key="2">
    <source>
        <dbReference type="ARBA" id="ARBA00022630"/>
    </source>
</evidence>
<organism evidence="7 8">
    <name type="scientific">Candidatus Phycosocius bacilliformis</name>
    <dbReference type="NCBI Taxonomy" id="1445552"/>
    <lineage>
        <taxon>Bacteria</taxon>
        <taxon>Pseudomonadati</taxon>
        <taxon>Pseudomonadota</taxon>
        <taxon>Alphaproteobacteria</taxon>
        <taxon>Caulobacterales</taxon>
        <taxon>Caulobacterales incertae sedis</taxon>
        <taxon>Candidatus Phycosocius</taxon>
    </lineage>
</organism>
<evidence type="ECO:0000256" key="5">
    <source>
        <dbReference type="ARBA" id="ARBA00037941"/>
    </source>
</evidence>
<dbReference type="InterPro" id="IPR036188">
    <property type="entry name" value="FAD/NAD-bd_sf"/>
</dbReference>
<name>A0A2P2E750_9PROT</name>
<dbReference type="OrthoDB" id="9801699at2"/>
<proteinExistence type="inferred from homology"/>
<dbReference type="EC" id="1.1.3.15" evidence="7"/>
<evidence type="ECO:0000259" key="6">
    <source>
        <dbReference type="Pfam" id="PF01266"/>
    </source>
</evidence>